<dbReference type="Gene3D" id="3.30.1330.60">
    <property type="entry name" value="OmpA-like domain"/>
    <property type="match status" value="1"/>
</dbReference>
<dbReference type="Proteomes" id="UP001205890">
    <property type="component" value="Unassembled WGS sequence"/>
</dbReference>
<accession>A0ABT1LIJ4</accession>
<dbReference type="PANTHER" id="PTHR30329">
    <property type="entry name" value="STATOR ELEMENT OF FLAGELLAR MOTOR COMPLEX"/>
    <property type="match status" value="1"/>
</dbReference>
<comment type="similarity">
    <text evidence="2">Belongs to the MotB family.</text>
</comment>
<evidence type="ECO:0000256" key="1">
    <source>
        <dbReference type="ARBA" id="ARBA00004162"/>
    </source>
</evidence>
<keyword evidence="11" id="KW-1185">Reference proteome</keyword>
<keyword evidence="3" id="KW-1003">Cell membrane</keyword>
<organism evidence="10 11">
    <name type="scientific">Alsobacter ponti</name>
    <dbReference type="NCBI Taxonomy" id="2962936"/>
    <lineage>
        <taxon>Bacteria</taxon>
        <taxon>Pseudomonadati</taxon>
        <taxon>Pseudomonadota</taxon>
        <taxon>Alphaproteobacteria</taxon>
        <taxon>Hyphomicrobiales</taxon>
        <taxon>Alsobacteraceae</taxon>
        <taxon>Alsobacter</taxon>
    </lineage>
</organism>
<dbReference type="PANTHER" id="PTHR30329:SF21">
    <property type="entry name" value="LIPOPROTEIN YIAD-RELATED"/>
    <property type="match status" value="1"/>
</dbReference>
<dbReference type="Pfam" id="PF13677">
    <property type="entry name" value="MotB_plug"/>
    <property type="match status" value="1"/>
</dbReference>
<dbReference type="CDD" id="cd07185">
    <property type="entry name" value="OmpA_C-like"/>
    <property type="match status" value="1"/>
</dbReference>
<evidence type="ECO:0000256" key="4">
    <source>
        <dbReference type="ARBA" id="ARBA00022692"/>
    </source>
</evidence>
<keyword evidence="10" id="KW-0966">Cell projection</keyword>
<keyword evidence="10" id="KW-0969">Cilium</keyword>
<gene>
    <name evidence="10" type="ORF">NK718_18570</name>
</gene>
<evidence type="ECO:0000256" key="3">
    <source>
        <dbReference type="ARBA" id="ARBA00022475"/>
    </source>
</evidence>
<evidence type="ECO:0000256" key="6">
    <source>
        <dbReference type="ARBA" id="ARBA00023136"/>
    </source>
</evidence>
<keyword evidence="5 8" id="KW-1133">Transmembrane helix</keyword>
<protein>
    <submittedName>
        <fullName evidence="10">Flagellar motor protein MotB</fullName>
    </submittedName>
</protein>
<evidence type="ECO:0000313" key="10">
    <source>
        <dbReference type="EMBL" id="MCP8940535.1"/>
    </source>
</evidence>
<dbReference type="InterPro" id="IPR006665">
    <property type="entry name" value="OmpA-like"/>
</dbReference>
<dbReference type="InterPro" id="IPR036737">
    <property type="entry name" value="OmpA-like_sf"/>
</dbReference>
<keyword evidence="4 8" id="KW-0812">Transmembrane</keyword>
<proteinExistence type="inferred from homology"/>
<evidence type="ECO:0000256" key="2">
    <source>
        <dbReference type="ARBA" id="ARBA00008914"/>
    </source>
</evidence>
<sequence length="276" mass="29878">MARKKGGHGGGGGHGGWFVTFADLMGLLMSFFVMLTAMSTQDQKKMQMVAGSMRDAFGSQREFRYSGIVEADGIPVRPHLKYVKDAAPEEGSDFTAPAQHSRPDNGLAVTKFDRAFALASASLRQALQDLPEIAEVSKSVMIEESKDGLNVSLVDQDGRAMFADGSREPNERTRRILEKIAPALRRLPNRITVTGHTAAARPGERPAVGAWDISTGRAMSVREILAAQGVPDGRFAAVTGKGDTDPMFPDNPYMAANRRVSILLMYEAPPLPEGKF</sequence>
<feature type="transmembrane region" description="Helical" evidence="8">
    <location>
        <begin position="15"/>
        <end position="38"/>
    </location>
</feature>
<dbReference type="InterPro" id="IPR025713">
    <property type="entry name" value="MotB-like_N_dom"/>
</dbReference>
<dbReference type="SUPFAM" id="SSF103088">
    <property type="entry name" value="OmpA-like"/>
    <property type="match status" value="1"/>
</dbReference>
<dbReference type="InterPro" id="IPR050330">
    <property type="entry name" value="Bact_OuterMem_StrucFunc"/>
</dbReference>
<feature type="domain" description="OmpA-like" evidence="9">
    <location>
        <begin position="149"/>
        <end position="268"/>
    </location>
</feature>
<evidence type="ECO:0000256" key="5">
    <source>
        <dbReference type="ARBA" id="ARBA00022989"/>
    </source>
</evidence>
<evidence type="ECO:0000256" key="7">
    <source>
        <dbReference type="PROSITE-ProRule" id="PRU00473"/>
    </source>
</evidence>
<comment type="subcellular location">
    <subcellularLocation>
        <location evidence="1">Cell membrane</location>
        <topology evidence="1">Single-pass membrane protein</topology>
    </subcellularLocation>
</comment>
<reference evidence="10 11" key="1">
    <citation type="submission" date="2022-07" db="EMBL/GenBank/DDBJ databases">
        <authorList>
            <person name="Li W.-J."/>
            <person name="Deng Q.-Q."/>
        </authorList>
    </citation>
    <scope>NUCLEOTIDE SEQUENCE [LARGE SCALE GENOMIC DNA]</scope>
    <source>
        <strain evidence="10 11">SYSU M60028</strain>
    </source>
</reference>
<comment type="caution">
    <text evidence="10">The sequence shown here is derived from an EMBL/GenBank/DDBJ whole genome shotgun (WGS) entry which is preliminary data.</text>
</comment>
<dbReference type="Pfam" id="PF00691">
    <property type="entry name" value="OmpA"/>
    <property type="match status" value="1"/>
</dbReference>
<evidence type="ECO:0000313" key="11">
    <source>
        <dbReference type="Proteomes" id="UP001205890"/>
    </source>
</evidence>
<name>A0ABT1LIJ4_9HYPH</name>
<keyword evidence="10" id="KW-0282">Flagellum</keyword>
<dbReference type="PROSITE" id="PS51123">
    <property type="entry name" value="OMPA_2"/>
    <property type="match status" value="1"/>
</dbReference>
<dbReference type="EMBL" id="JANCLU010000022">
    <property type="protein sequence ID" value="MCP8940535.1"/>
    <property type="molecule type" value="Genomic_DNA"/>
</dbReference>
<dbReference type="RefSeq" id="WP_254745399.1">
    <property type="nucleotide sequence ID" value="NZ_JANCLU010000022.1"/>
</dbReference>
<evidence type="ECO:0000259" key="9">
    <source>
        <dbReference type="PROSITE" id="PS51123"/>
    </source>
</evidence>
<keyword evidence="6 7" id="KW-0472">Membrane</keyword>
<evidence type="ECO:0000256" key="8">
    <source>
        <dbReference type="SAM" id="Phobius"/>
    </source>
</evidence>